<dbReference type="EMBL" id="JBBEGM010000005">
    <property type="protein sequence ID" value="MEJ2862345.1"/>
    <property type="molecule type" value="Genomic_DNA"/>
</dbReference>
<organism evidence="2 3">
    <name type="scientific">Actinomycetospora flava</name>
    <dbReference type="NCBI Taxonomy" id="3129232"/>
    <lineage>
        <taxon>Bacteria</taxon>
        <taxon>Bacillati</taxon>
        <taxon>Actinomycetota</taxon>
        <taxon>Actinomycetes</taxon>
        <taxon>Pseudonocardiales</taxon>
        <taxon>Pseudonocardiaceae</taxon>
        <taxon>Actinomycetospora</taxon>
    </lineage>
</organism>
<feature type="compositionally biased region" description="Pro residues" evidence="1">
    <location>
        <begin position="50"/>
        <end position="64"/>
    </location>
</feature>
<gene>
    <name evidence="2" type="ORF">WCD58_14330</name>
</gene>
<evidence type="ECO:0000256" key="1">
    <source>
        <dbReference type="SAM" id="MobiDB-lite"/>
    </source>
</evidence>
<evidence type="ECO:0000313" key="2">
    <source>
        <dbReference type="EMBL" id="MEJ2862345.1"/>
    </source>
</evidence>
<dbReference type="RefSeq" id="WP_337703719.1">
    <property type="nucleotide sequence ID" value="NZ_JBBEGM010000005.1"/>
</dbReference>
<proteinExistence type="predicted"/>
<sequence>MVPVLVPGDLDGRAPLRCVSRRVVPADAPPAGLGYPPPTAYRRDPVTGVPTPPRAMPSTPPVAPAPRRRRAATRAPLAVAVAGAAMALVGMGAQIPGLVTAVSASAATAPAPAAPTVVGQCATVVADAIDETVVTLGRTPSGQWAGVVAAREGDLAATYGDSSPEQRAYAAGVDDVMDWLQTDPVAAEDWNLVTTRVARTVATTCAH</sequence>
<reference evidence="2 3" key="1">
    <citation type="submission" date="2024-03" db="EMBL/GenBank/DDBJ databases">
        <title>Actinomycetospora sp. OC33-EN07, a novel actinomycete isolated from wild orchid (Aerides multiflora).</title>
        <authorList>
            <person name="Suriyachadkun C."/>
        </authorList>
    </citation>
    <scope>NUCLEOTIDE SEQUENCE [LARGE SCALE GENOMIC DNA]</scope>
    <source>
        <strain evidence="2 3">OC33-EN07</strain>
    </source>
</reference>
<name>A0ABU8M4S8_9PSEU</name>
<keyword evidence="3" id="KW-1185">Reference proteome</keyword>
<dbReference type="Proteomes" id="UP001369736">
    <property type="component" value="Unassembled WGS sequence"/>
</dbReference>
<feature type="region of interest" description="Disordered" evidence="1">
    <location>
        <begin position="30"/>
        <end position="68"/>
    </location>
</feature>
<evidence type="ECO:0000313" key="3">
    <source>
        <dbReference type="Proteomes" id="UP001369736"/>
    </source>
</evidence>
<accession>A0ABU8M4S8</accession>
<protein>
    <submittedName>
        <fullName evidence="2">Uncharacterized protein</fullName>
    </submittedName>
</protein>
<comment type="caution">
    <text evidence="2">The sequence shown here is derived from an EMBL/GenBank/DDBJ whole genome shotgun (WGS) entry which is preliminary data.</text>
</comment>